<dbReference type="GeneID" id="7447313"/>
<evidence type="ECO:0000256" key="2">
    <source>
        <dbReference type="ARBA" id="ARBA00022448"/>
    </source>
</evidence>
<dbReference type="RefSeq" id="XP_002297293.1">
    <property type="nucleotide sequence ID" value="XM_002297257.1"/>
</dbReference>
<keyword evidence="3" id="KW-1003">Cell membrane</keyword>
<feature type="transmembrane region" description="Helical" evidence="8">
    <location>
        <begin position="283"/>
        <end position="300"/>
    </location>
</feature>
<dbReference type="PaxDb" id="35128-Thapsdraft1777"/>
<accession>B8LE38</accession>
<dbReference type="HOGENOM" id="CLU_435087_0_0_1"/>
<keyword evidence="2" id="KW-0813">Transport</keyword>
<feature type="compositionally biased region" description="Low complexity" evidence="7">
    <location>
        <begin position="29"/>
        <end position="50"/>
    </location>
</feature>
<evidence type="ECO:0000256" key="5">
    <source>
        <dbReference type="ARBA" id="ARBA00022989"/>
    </source>
</evidence>
<sequence>MNANPTSPSSGKTSRRVYTTSGISHEDSPLQSTSSSSPPTPLTLNPSHSPKSATPNNTPMSGFESTLRFLLLPSQVGIVLLLEFLNSFRSFGLRFVLYNYITNEYAIGDSHAGALLGIKGFVDIGFGLMGSILVDIVGVRRVSIMALSVALVGRTLLAFGRTKFTLYLAMFLFSPCGDALLSVGLYRVALKKLTTPNTRPLAFAISYATSNLAGALADISVDKMRSEVKDLEMDGAVLGGVYTPMRQFIVSYGMGRGWVNCVCCYVVVMCALTFLPFRGLLQIVTWIVVIVTFIIASCFLEDLTVIDPEDLDDEVVQSRSHNSDGSNDDNLHNTTTIPADAVPAKPMVKPYLLKRWFPNQYKAVHTVVYDEVEQQRDGNGNASAGLSLPNYKMYKTIQSSRNPHRHSSRKGAIYHFFSQLMAILRLRNTWMALIFGFATFTIAMQWAASEIVLPPFLERRFGESIPIYTIQSINLFGCLLLPPIVASLTTGREDFQIVLPGLWLMALSPIFVALSPNVLGACIWQVVMTVGEVFWSPRQDSWTAALAPNGMEGLFFAVGSARAILGPLGDFVMGLMNEKYNRNCSLCRDSFGHFCQNLVNNDDGTLQCASMQENCELFLDATQQQTCPTTCIECPTWQSTDPSMFWWLLILTSIATPLSVWFFLPLLRGKHDRQDEFYGLFSLSRSRLLAFCGAPDDTGYGHVDSELLDEQVGGGQQDTMSLGDDVELKEYFCTHGR</sequence>
<organism evidence="9 10">
    <name type="scientific">Thalassiosira pseudonana</name>
    <name type="common">Marine diatom</name>
    <name type="synonym">Cyclotella nana</name>
    <dbReference type="NCBI Taxonomy" id="35128"/>
    <lineage>
        <taxon>Eukaryota</taxon>
        <taxon>Sar</taxon>
        <taxon>Stramenopiles</taxon>
        <taxon>Ochrophyta</taxon>
        <taxon>Bacillariophyta</taxon>
        <taxon>Coscinodiscophyceae</taxon>
        <taxon>Thalassiosirophycidae</taxon>
        <taxon>Thalassiosirales</taxon>
        <taxon>Thalassiosiraceae</taxon>
        <taxon>Thalassiosira</taxon>
    </lineage>
</organism>
<keyword evidence="6 8" id="KW-0472">Membrane</keyword>
<evidence type="ECO:0008006" key="11">
    <source>
        <dbReference type="Google" id="ProtNLM"/>
    </source>
</evidence>
<protein>
    <recommendedName>
        <fullName evidence="11">Major facilitator superfamily (MFS) profile domain-containing protein</fullName>
    </recommendedName>
</protein>
<feature type="transmembrane region" description="Helical" evidence="8">
    <location>
        <begin position="124"/>
        <end position="152"/>
    </location>
</feature>
<keyword evidence="4 8" id="KW-0812">Transmembrane</keyword>
<proteinExistence type="predicted"/>
<gene>
    <name evidence="9" type="ORF">THAPSDRAFT_bd1777</name>
</gene>
<dbReference type="Proteomes" id="UP000001449">
    <property type="component" value="Unassembled WGS sequence"/>
</dbReference>
<feature type="region of interest" description="Disordered" evidence="7">
    <location>
        <begin position="1"/>
        <end position="58"/>
    </location>
</feature>
<evidence type="ECO:0000256" key="1">
    <source>
        <dbReference type="ARBA" id="ARBA00004651"/>
    </source>
</evidence>
<reference evidence="9 10" key="1">
    <citation type="journal article" date="2004" name="Science">
        <title>The genome of the diatom Thalassiosira pseudonana: ecology, evolution, and metabolism.</title>
        <authorList>
            <person name="Armbrust E.V."/>
            <person name="Berges J.A."/>
            <person name="Bowler C."/>
            <person name="Green B.R."/>
            <person name="Martinez D."/>
            <person name="Putnam N.H."/>
            <person name="Zhou S."/>
            <person name="Allen A.E."/>
            <person name="Apt K.E."/>
            <person name="Bechner M."/>
            <person name="Brzezinski M.A."/>
            <person name="Chaal B.K."/>
            <person name="Chiovitti A."/>
            <person name="Davis A.K."/>
            <person name="Demarest M.S."/>
            <person name="Detter J.C."/>
            <person name="Glavina T."/>
            <person name="Goodstein D."/>
            <person name="Hadi M.Z."/>
            <person name="Hellsten U."/>
            <person name="Hildebrand M."/>
            <person name="Jenkins B.D."/>
            <person name="Jurka J."/>
            <person name="Kapitonov V.V."/>
            <person name="Kroger N."/>
            <person name="Lau W.W."/>
            <person name="Lane T.W."/>
            <person name="Larimer F.W."/>
            <person name="Lippmeier J.C."/>
            <person name="Lucas S."/>
            <person name="Medina M."/>
            <person name="Montsant A."/>
            <person name="Obornik M."/>
            <person name="Parker M.S."/>
            <person name="Palenik B."/>
            <person name="Pazour G.J."/>
            <person name="Richardson P.M."/>
            <person name="Rynearson T.A."/>
            <person name="Saito M.A."/>
            <person name="Schwartz D.C."/>
            <person name="Thamatrakoln K."/>
            <person name="Valentin K."/>
            <person name="Vardi A."/>
            <person name="Wilkerson F.P."/>
            <person name="Rokhsar D.S."/>
        </authorList>
    </citation>
    <scope>NUCLEOTIDE SEQUENCE [LARGE SCALE GENOMIC DNA]</scope>
    <source>
        <strain evidence="9 10">CCMP1335</strain>
    </source>
</reference>
<evidence type="ECO:0000256" key="6">
    <source>
        <dbReference type="ARBA" id="ARBA00023136"/>
    </source>
</evidence>
<dbReference type="SUPFAM" id="SSF103473">
    <property type="entry name" value="MFS general substrate transporter"/>
    <property type="match status" value="2"/>
</dbReference>
<evidence type="ECO:0000256" key="7">
    <source>
        <dbReference type="SAM" id="MobiDB-lite"/>
    </source>
</evidence>
<feature type="compositionally biased region" description="Polar residues" evidence="7">
    <location>
        <begin position="1"/>
        <end position="23"/>
    </location>
</feature>
<feature type="region of interest" description="Disordered" evidence="7">
    <location>
        <begin position="316"/>
        <end position="336"/>
    </location>
</feature>
<dbReference type="PANTHER" id="PTHR23517:SF3">
    <property type="entry name" value="INTEGRAL MEMBRANE TRANSPORT PROTEIN"/>
    <property type="match status" value="1"/>
</dbReference>
<feature type="transmembrane region" description="Helical" evidence="8">
    <location>
        <begin position="69"/>
        <end position="88"/>
    </location>
</feature>
<dbReference type="OMA" id="CASMQEN"/>
<dbReference type="InParanoid" id="B8LE38"/>
<evidence type="ECO:0000313" key="9">
    <source>
        <dbReference type="EMBL" id="EED86395.1"/>
    </source>
</evidence>
<feature type="transmembrane region" description="Helical" evidence="8">
    <location>
        <begin position="430"/>
        <end position="448"/>
    </location>
</feature>
<keyword evidence="10" id="KW-1185">Reference proteome</keyword>
<dbReference type="KEGG" id="tps:THAPSDRAFT_bd1777"/>
<dbReference type="GO" id="GO:0005886">
    <property type="term" value="C:plasma membrane"/>
    <property type="evidence" value="ECO:0000318"/>
    <property type="project" value="GO_Central"/>
</dbReference>
<feature type="transmembrane region" description="Helical" evidence="8">
    <location>
        <begin position="164"/>
        <end position="189"/>
    </location>
</feature>
<evidence type="ECO:0000256" key="4">
    <source>
        <dbReference type="ARBA" id="ARBA00022692"/>
    </source>
</evidence>
<feature type="transmembrane region" description="Helical" evidence="8">
    <location>
        <begin position="257"/>
        <end position="277"/>
    </location>
</feature>
<dbReference type="Gene3D" id="1.20.1250.20">
    <property type="entry name" value="MFS general substrate transporter like domains"/>
    <property type="match status" value="2"/>
</dbReference>
<dbReference type="InterPro" id="IPR036259">
    <property type="entry name" value="MFS_trans_sf"/>
</dbReference>
<dbReference type="eggNOG" id="ENOG502R8XF">
    <property type="taxonomic scope" value="Eukaryota"/>
</dbReference>
<evidence type="ECO:0000256" key="3">
    <source>
        <dbReference type="ARBA" id="ARBA00022475"/>
    </source>
</evidence>
<dbReference type="PANTHER" id="PTHR23517">
    <property type="entry name" value="RESISTANCE PROTEIN MDTM, PUTATIVE-RELATED-RELATED"/>
    <property type="match status" value="1"/>
</dbReference>
<evidence type="ECO:0000256" key="8">
    <source>
        <dbReference type="SAM" id="Phobius"/>
    </source>
</evidence>
<dbReference type="EMBL" id="DS999428">
    <property type="protein sequence ID" value="EED86395.1"/>
    <property type="molecule type" value="Genomic_DNA"/>
</dbReference>
<feature type="transmembrane region" description="Helical" evidence="8">
    <location>
        <begin position="468"/>
        <end position="490"/>
    </location>
</feature>
<dbReference type="InterPro" id="IPR050171">
    <property type="entry name" value="MFS_Transporters"/>
</dbReference>
<evidence type="ECO:0000313" key="10">
    <source>
        <dbReference type="Proteomes" id="UP000001449"/>
    </source>
</evidence>
<feature type="transmembrane region" description="Helical" evidence="8">
    <location>
        <begin position="645"/>
        <end position="664"/>
    </location>
</feature>
<feature type="transmembrane region" description="Helical" evidence="8">
    <location>
        <begin position="502"/>
        <end position="527"/>
    </location>
</feature>
<keyword evidence="5 8" id="KW-1133">Transmembrane helix</keyword>
<reference evidence="9 10" key="2">
    <citation type="journal article" date="2008" name="Nature">
        <title>The Phaeodactylum genome reveals the evolutionary history of diatom genomes.</title>
        <authorList>
            <person name="Bowler C."/>
            <person name="Allen A.E."/>
            <person name="Badger J.H."/>
            <person name="Grimwood J."/>
            <person name="Jabbari K."/>
            <person name="Kuo A."/>
            <person name="Maheswari U."/>
            <person name="Martens C."/>
            <person name="Maumus F."/>
            <person name="Otillar R.P."/>
            <person name="Rayko E."/>
            <person name="Salamov A."/>
            <person name="Vandepoele K."/>
            <person name="Beszteri B."/>
            <person name="Gruber A."/>
            <person name="Heijde M."/>
            <person name="Katinka M."/>
            <person name="Mock T."/>
            <person name="Valentin K."/>
            <person name="Verret F."/>
            <person name="Berges J.A."/>
            <person name="Brownlee C."/>
            <person name="Cadoret J.P."/>
            <person name="Chiovitti A."/>
            <person name="Choi C.J."/>
            <person name="Coesel S."/>
            <person name="De Martino A."/>
            <person name="Detter J.C."/>
            <person name="Durkin C."/>
            <person name="Falciatore A."/>
            <person name="Fournet J."/>
            <person name="Haruta M."/>
            <person name="Huysman M.J."/>
            <person name="Jenkins B.D."/>
            <person name="Jiroutova K."/>
            <person name="Jorgensen R.E."/>
            <person name="Joubert Y."/>
            <person name="Kaplan A."/>
            <person name="Kroger N."/>
            <person name="Kroth P.G."/>
            <person name="La Roche J."/>
            <person name="Lindquist E."/>
            <person name="Lommer M."/>
            <person name="Martin-Jezequel V."/>
            <person name="Lopez P.J."/>
            <person name="Lucas S."/>
            <person name="Mangogna M."/>
            <person name="McGinnis K."/>
            <person name="Medlin L.K."/>
            <person name="Montsant A."/>
            <person name="Oudot-Le Secq M.P."/>
            <person name="Napoli C."/>
            <person name="Obornik M."/>
            <person name="Parker M.S."/>
            <person name="Petit J.L."/>
            <person name="Porcel B.M."/>
            <person name="Poulsen N."/>
            <person name="Robison M."/>
            <person name="Rychlewski L."/>
            <person name="Rynearson T.A."/>
            <person name="Schmutz J."/>
            <person name="Shapiro H."/>
            <person name="Siaut M."/>
            <person name="Stanley M."/>
            <person name="Sussman M.R."/>
            <person name="Taylor A.R."/>
            <person name="Vardi A."/>
            <person name="von Dassow P."/>
            <person name="Vyverman W."/>
            <person name="Willis A."/>
            <person name="Wyrwicz L.S."/>
            <person name="Rokhsar D.S."/>
            <person name="Weissenbach J."/>
            <person name="Armbrust E.V."/>
            <person name="Green B.R."/>
            <person name="Van de Peer Y."/>
            <person name="Grigoriev I.V."/>
        </authorList>
    </citation>
    <scope>NUCLEOTIDE SEQUENCE [LARGE SCALE GENOMIC DNA]</scope>
    <source>
        <strain evidence="9 10">CCMP1335</strain>
    </source>
</reference>
<name>B8LE38_THAPS</name>
<comment type="subcellular location">
    <subcellularLocation>
        <location evidence="1">Cell membrane</location>
        <topology evidence="1">Multi-pass membrane protein</topology>
    </subcellularLocation>
</comment>
<dbReference type="AlphaFoldDB" id="B8LE38"/>